<evidence type="ECO:0000313" key="1">
    <source>
        <dbReference type="EMBL" id="SUQ14599.1"/>
    </source>
</evidence>
<name>A0A315ZV26_9FIRM</name>
<dbReference type="RefSeq" id="WP_109711640.1">
    <property type="nucleotide sequence ID" value="NZ_QGDS01000007.1"/>
</dbReference>
<dbReference type="AlphaFoldDB" id="A0A315ZV26"/>
<organism evidence="1 2">
    <name type="scientific">Faecalicatena contorta</name>
    <dbReference type="NCBI Taxonomy" id="39482"/>
    <lineage>
        <taxon>Bacteria</taxon>
        <taxon>Bacillati</taxon>
        <taxon>Bacillota</taxon>
        <taxon>Clostridia</taxon>
        <taxon>Lachnospirales</taxon>
        <taxon>Lachnospiraceae</taxon>
        <taxon>Faecalicatena</taxon>
    </lineage>
</organism>
<sequence>MRPIKVRPTVINIPFVDEQGNELLVLYFDRSDENVNNFKNIIPKLEEKIKEIDENPEFDIDEKEFMTELTDSFLGAGAFEQICSINNSVFTASKYVFQIAIGIKEEIEEEDKRAVFDKYK</sequence>
<evidence type="ECO:0000313" key="2">
    <source>
        <dbReference type="Proteomes" id="UP000254051"/>
    </source>
</evidence>
<gene>
    <name evidence="1" type="ORF">SAMN05216529_10752</name>
</gene>
<dbReference type="EMBL" id="UHJJ01000007">
    <property type="protein sequence ID" value="SUQ14599.1"/>
    <property type="molecule type" value="Genomic_DNA"/>
</dbReference>
<reference evidence="2" key="1">
    <citation type="submission" date="2017-07" db="EMBL/GenBank/DDBJ databases">
        <authorList>
            <person name="Varghese N."/>
            <person name="Submissions S."/>
        </authorList>
    </citation>
    <scope>NUCLEOTIDE SEQUENCE [LARGE SCALE GENOMIC DNA]</scope>
    <source>
        <strain evidence="2">NLAE-zl-C134</strain>
    </source>
</reference>
<dbReference type="Proteomes" id="UP000254051">
    <property type="component" value="Unassembled WGS sequence"/>
</dbReference>
<accession>A0A315ZV26</accession>
<protein>
    <submittedName>
        <fullName evidence="1">Uncharacterized protein</fullName>
    </submittedName>
</protein>
<proteinExistence type="predicted"/>
<keyword evidence="2" id="KW-1185">Reference proteome</keyword>